<dbReference type="OrthoDB" id="19493at2759"/>
<feature type="domain" description="HPS5-like beta-propeller" evidence="2">
    <location>
        <begin position="18"/>
        <end position="353"/>
    </location>
</feature>
<dbReference type="EMBL" id="VXIV02000828">
    <property type="protein sequence ID" value="KAF6035789.1"/>
    <property type="molecule type" value="Genomic_DNA"/>
</dbReference>
<reference evidence="3" key="1">
    <citation type="submission" date="2020-06" db="EMBL/GenBank/DDBJ databases">
        <title>Draft genome of Bugula neritina, a colonial animal packing powerful symbionts and potential medicines.</title>
        <authorList>
            <person name="Rayko M."/>
        </authorList>
    </citation>
    <scope>NUCLEOTIDE SEQUENCE [LARGE SCALE GENOMIC DNA]</scope>
    <source>
        <strain evidence="3">Kwan_BN1</strain>
    </source>
</reference>
<dbReference type="PANTHER" id="PTHR23287:SF18">
    <property type="entry name" value="BLOC-2 COMPLEX MEMBER HPS5"/>
    <property type="match status" value="1"/>
</dbReference>
<name>A0A7J7KAW2_BUGNE</name>
<dbReference type="PANTHER" id="PTHR23287">
    <property type="entry name" value="RUBY-EYE2-LIKE PROTEIN"/>
    <property type="match status" value="1"/>
</dbReference>
<evidence type="ECO:0000313" key="3">
    <source>
        <dbReference type="EMBL" id="KAF6035789.1"/>
    </source>
</evidence>
<accession>A0A7J7KAW2</accession>
<dbReference type="GO" id="GO:0005737">
    <property type="term" value="C:cytoplasm"/>
    <property type="evidence" value="ECO:0007669"/>
    <property type="project" value="TreeGrafter"/>
</dbReference>
<feature type="region of interest" description="Disordered" evidence="1">
    <location>
        <begin position="627"/>
        <end position="656"/>
    </location>
</feature>
<dbReference type="GO" id="GO:0048066">
    <property type="term" value="P:developmental pigmentation"/>
    <property type="evidence" value="ECO:0007669"/>
    <property type="project" value="TreeGrafter"/>
</dbReference>
<dbReference type="SUPFAM" id="SSF69322">
    <property type="entry name" value="Tricorn protease domain 2"/>
    <property type="match status" value="1"/>
</dbReference>
<protein>
    <submittedName>
        <fullName evidence="3">HPS5</fullName>
    </submittedName>
</protein>
<dbReference type="InterPro" id="IPR056499">
    <property type="entry name" value="Beta-prop_HPS5-like"/>
</dbReference>
<dbReference type="Gene3D" id="2.130.10.10">
    <property type="entry name" value="YVTN repeat-like/Quinoprotein amine dehydrogenase"/>
    <property type="match status" value="1"/>
</dbReference>
<dbReference type="Proteomes" id="UP000593567">
    <property type="component" value="Unassembled WGS sequence"/>
</dbReference>
<evidence type="ECO:0000256" key="1">
    <source>
        <dbReference type="SAM" id="MobiDB-lite"/>
    </source>
</evidence>
<organism evidence="3 4">
    <name type="scientific">Bugula neritina</name>
    <name type="common">Brown bryozoan</name>
    <name type="synonym">Sertularia neritina</name>
    <dbReference type="NCBI Taxonomy" id="10212"/>
    <lineage>
        <taxon>Eukaryota</taxon>
        <taxon>Metazoa</taxon>
        <taxon>Spiralia</taxon>
        <taxon>Lophotrochozoa</taxon>
        <taxon>Bryozoa</taxon>
        <taxon>Gymnolaemata</taxon>
        <taxon>Cheilostomatida</taxon>
        <taxon>Flustrina</taxon>
        <taxon>Buguloidea</taxon>
        <taxon>Bugulidae</taxon>
        <taxon>Bugula</taxon>
    </lineage>
</organism>
<dbReference type="Pfam" id="PF23756">
    <property type="entry name" value="Beta-prop_HPS5"/>
    <property type="match status" value="1"/>
</dbReference>
<gene>
    <name evidence="3" type="ORF">EB796_005890</name>
</gene>
<keyword evidence="4" id="KW-1185">Reference proteome</keyword>
<feature type="region of interest" description="Disordered" evidence="1">
    <location>
        <begin position="686"/>
        <end position="714"/>
    </location>
</feature>
<comment type="caution">
    <text evidence="3">The sequence shown here is derived from an EMBL/GenBank/DDBJ whole genome shotgun (WGS) entry which is preliminary data.</text>
</comment>
<evidence type="ECO:0000313" key="4">
    <source>
        <dbReference type="Proteomes" id="UP000593567"/>
    </source>
</evidence>
<sequence length="1396" mass="155096">MESSTNQNRDEKYILAKPTQLGDLFIPIQLNKSVQFTVIDVSKDFIWCGSNRASLYVFDRYMLKHVYLIPTTSNSVKDCALTHVAAYKSQQLCASANSRGEVAVSRIQSGTSVKPESVEVLSLSHSVTQLVWHTDSPKLYIGDDTGVIHVCSILTSKVIPRTVKLCTLDSCIVQLHFRDTVLLASTLTKCVLYCTERKTFSDVGTKPRQGLYGAVLLPVVSKSEDCVPNFISGRLECCCARPGFRLWRANTEGKVLTTLNFKRSMAECRQSSIVDWQSNESNPTSAPGVTQKPAANSFTYLYTTRDNLLLSIVNNSLYIVDPVTSRVVISTQIDTEVIDCCVQDKSIYLLMNNDQMWHIELTTLLEHIESLLDTDTISGAIQLCLDNQEYVLKNIMLLVRIHEIVSPHDPLYQSFMSVFGSKRAEYQSTIDGRSSRSNTVSSVTSSRSLRSNSVTSLRSANSMTSALSAGSDTSYNTAKDAGSIDWSNSYFMTKPANEKETSLPCNTTGGLSSSYATDALEELDVPNLVVGIVSPQATSAEEIGANSLAENNSLGEAVQPVQDVSLSGRAGTVSSAVGEGSPASADGSFSHLQVKSELQRVDSSKSLMSVDSFLSARSTGSFPADYSRRGSVASMSSYEPNEEFSENIQRKSNRSGKIRVSTIEFPPEKEDDGLILHKISRSIPIQPPSHSSLSSLDHSTSSTSSFKAKESSPSPKILLTKRELSSPGAVVDQVKDHVKDGLSKISSQAKNIISSIREKAISQPAIEKLLSNKDIPSDGDAGPASQLSEDSGSHHAFFIGDDDILMNEDMPSALTLYLDVTDRAYCSLMHPQLEDGGEVDACLRDWSQHLATLLSDYTHSQQHLKSTACSTGKALRHLTKVCPWRMSEGQTLQSVYLATMCVIRKQCHVMNAYSIDRPDASHPYSVLKELNVQGEDNFLSDKLAAGNDLENPSSNRLVSDLVYPDCTVRVVAQFISTFWFLMDKELLCKHIEYKSAAVSSLSEQLWSERKKLWDVVISCLIESRSESLEWKPVYHPSLFSESNIRQQVLKKNNREDLWLYIYLLIRQQKFDDAISVAVCSHTNTHPFHVMYCLQSTCKDGDLECPEAHKVFSKYAQSLIDYQDVSHRSKLVCLKFKDDQVLRYLLQSLQSVWELSHHKEAKCDCGMPSELPSNPSTNHQTLSSNILSLLDDAFGHLDFVKSMVLLMGGSRALLKQKIRDNQRKDVIRLLLLSDDIADLRLTLGNICPTKEDCLFLFEQRARQEGPNSMHVYCTWCGSVRVTNRPLLLWDALADLVLEWLGPLLCLEVLSECSLPVSSVSRKFFSKCADSHQTEVKSSQVVADVINSMEQFLWTNQSSDRNVHPALYLLMEKEAQAYKQIKEGQPITDQQHTENLLL</sequence>
<proteinExistence type="predicted"/>
<dbReference type="InterPro" id="IPR015943">
    <property type="entry name" value="WD40/YVTN_repeat-like_dom_sf"/>
</dbReference>
<evidence type="ECO:0000259" key="2">
    <source>
        <dbReference type="Pfam" id="PF23756"/>
    </source>
</evidence>
<feature type="region of interest" description="Disordered" evidence="1">
    <location>
        <begin position="772"/>
        <end position="793"/>
    </location>
</feature>